<evidence type="ECO:0000259" key="2">
    <source>
        <dbReference type="SMART" id="SM00014"/>
    </source>
</evidence>
<accession>U5EUT2</accession>
<dbReference type="GO" id="GO:0042392">
    <property type="term" value="F:sphingosine-1-phosphate phosphatase activity"/>
    <property type="evidence" value="ECO:0007669"/>
    <property type="project" value="TreeGrafter"/>
</dbReference>
<proteinExistence type="evidence at transcript level"/>
<dbReference type="SUPFAM" id="SSF48317">
    <property type="entry name" value="Acid phosphatase/Vanadium-dependent haloperoxidase"/>
    <property type="match status" value="1"/>
</dbReference>
<dbReference type="SMART" id="SM00014">
    <property type="entry name" value="acidPPc"/>
    <property type="match status" value="1"/>
</dbReference>
<evidence type="ECO:0000313" key="3">
    <source>
        <dbReference type="EMBL" id="JAB56142.1"/>
    </source>
</evidence>
<dbReference type="EMBL" id="GANO01003729">
    <property type="protein sequence ID" value="JAB56142.1"/>
    <property type="molecule type" value="mRNA"/>
</dbReference>
<dbReference type="PANTHER" id="PTHR14969:SF13">
    <property type="entry name" value="AT30094P"/>
    <property type="match status" value="1"/>
</dbReference>
<keyword evidence="1" id="KW-0472">Membrane</keyword>
<keyword evidence="1" id="KW-1133">Transmembrane helix</keyword>
<name>U5EUT2_9DIPT</name>
<dbReference type="Pfam" id="PF01569">
    <property type="entry name" value="PAP2"/>
    <property type="match status" value="1"/>
</dbReference>
<dbReference type="AlphaFoldDB" id="U5EUT2"/>
<dbReference type="CDD" id="cd03391">
    <property type="entry name" value="PAP2_containing_2_like"/>
    <property type="match status" value="1"/>
</dbReference>
<protein>
    <submittedName>
        <fullName evidence="3">Putative presqualene diphosphate phosphatase</fullName>
    </submittedName>
</protein>
<dbReference type="PANTHER" id="PTHR14969">
    <property type="entry name" value="SPHINGOSINE-1-PHOSPHATE PHOSPHOHYDROLASE"/>
    <property type="match status" value="1"/>
</dbReference>
<dbReference type="InterPro" id="IPR036938">
    <property type="entry name" value="PAP2/HPO_sf"/>
</dbReference>
<feature type="transmembrane region" description="Helical" evidence="1">
    <location>
        <begin position="83"/>
        <end position="105"/>
    </location>
</feature>
<dbReference type="InterPro" id="IPR000326">
    <property type="entry name" value="PAP2/HPO"/>
</dbReference>
<keyword evidence="1" id="KW-0812">Transmembrane</keyword>
<dbReference type="Gene3D" id="1.20.144.10">
    <property type="entry name" value="Phosphatidic acid phosphatase type 2/haloperoxidase"/>
    <property type="match status" value="1"/>
</dbReference>
<organism evidence="3">
    <name type="scientific">Corethrella appendiculata</name>
    <dbReference type="NCBI Taxonomy" id="1370023"/>
    <lineage>
        <taxon>Eukaryota</taxon>
        <taxon>Metazoa</taxon>
        <taxon>Ecdysozoa</taxon>
        <taxon>Arthropoda</taxon>
        <taxon>Hexapoda</taxon>
        <taxon>Insecta</taxon>
        <taxon>Pterygota</taxon>
        <taxon>Neoptera</taxon>
        <taxon>Endopterygota</taxon>
        <taxon>Diptera</taxon>
        <taxon>Nematocera</taxon>
        <taxon>Culicoidea</taxon>
        <taxon>Chaoboridae</taxon>
        <taxon>Corethrella</taxon>
    </lineage>
</organism>
<feature type="transmembrane region" description="Helical" evidence="1">
    <location>
        <begin position="152"/>
        <end position="172"/>
    </location>
</feature>
<feature type="transmembrane region" description="Helical" evidence="1">
    <location>
        <begin position="179"/>
        <end position="198"/>
    </location>
</feature>
<reference evidence="3" key="1">
    <citation type="journal article" date="2014" name="Insect Biochem. Mol. Biol.">
        <title>An insight into the sialome of the frog biting fly, Corethrella appendiculata.</title>
        <authorList>
            <person name="Ribeiro J.M.C."/>
            <person name="Chagas A.C."/>
            <person name="Pham V.M."/>
            <person name="Lounibos L.P."/>
            <person name="Calvo E."/>
        </authorList>
    </citation>
    <scope>NUCLEOTIDE SEQUENCE</scope>
    <source>
        <tissue evidence="3">Salivary glands</tissue>
    </source>
</reference>
<sequence>MSSEPKIDPKTRFEGDRNIPPALQKLLEWDVKLTKQFVSFLMNFVPIRSLKTHCKFLEYSCHGIVWLAGWLAFCWMIDNSNLYQLQVNLFIGLIIDIIAVAIIKAATRRRRPAINDDPFCIGPDKFSFPSGHVSRCIFIVTTLTALDPVSYFLWPPLFAWAVSLCLSRLILFRHHILDVLGGVVLGIFEAVFLSIIWFDQESCIWIISWITDEKLSGAEYGV</sequence>
<feature type="domain" description="Phosphatidic acid phosphatase type 2/haloperoxidase" evidence="2">
    <location>
        <begin position="84"/>
        <end position="194"/>
    </location>
</feature>
<feature type="transmembrane region" description="Helical" evidence="1">
    <location>
        <begin position="56"/>
        <end position="77"/>
    </location>
</feature>
<evidence type="ECO:0000256" key="1">
    <source>
        <dbReference type="SAM" id="Phobius"/>
    </source>
</evidence>